<comment type="subcellular location">
    <subcellularLocation>
        <location evidence="1">Nucleus</location>
    </subcellularLocation>
</comment>
<evidence type="ECO:0000256" key="2">
    <source>
        <dbReference type="ARBA" id="ARBA00022723"/>
    </source>
</evidence>
<protein>
    <recommendedName>
        <fullName evidence="12">BTB domain-containing protein</fullName>
    </recommendedName>
</protein>
<dbReference type="InterPro" id="IPR013087">
    <property type="entry name" value="Znf_C2H2_type"/>
</dbReference>
<evidence type="ECO:0000256" key="8">
    <source>
        <dbReference type="SAM" id="MobiDB-lite"/>
    </source>
</evidence>
<keyword evidence="3" id="KW-0677">Repeat</keyword>
<dbReference type="PANTHER" id="PTHR23110">
    <property type="entry name" value="BTB DOMAIN TRANSCRIPTION FACTOR"/>
    <property type="match status" value="1"/>
</dbReference>
<dbReference type="FunFam" id="3.30.160.60:FF:000176">
    <property type="entry name" value="zinc finger protein 70"/>
    <property type="match status" value="1"/>
</dbReference>
<keyword evidence="6" id="KW-0539">Nucleus</keyword>
<keyword evidence="5" id="KW-0862">Zinc</keyword>
<feature type="compositionally biased region" description="Basic and acidic residues" evidence="8">
    <location>
        <begin position="118"/>
        <end position="132"/>
    </location>
</feature>
<evidence type="ECO:0000256" key="5">
    <source>
        <dbReference type="ARBA" id="ARBA00022833"/>
    </source>
</evidence>
<dbReference type="CDD" id="cd18315">
    <property type="entry name" value="BTB_POZ_BAB-like"/>
    <property type="match status" value="1"/>
</dbReference>
<dbReference type="AlphaFoldDB" id="A0A1B6G4M7"/>
<dbReference type="InterPro" id="IPR036236">
    <property type="entry name" value="Znf_C2H2_sf"/>
</dbReference>
<dbReference type="PROSITE" id="PS50157">
    <property type="entry name" value="ZINC_FINGER_C2H2_2"/>
    <property type="match status" value="3"/>
</dbReference>
<feature type="compositionally biased region" description="Basic and acidic residues" evidence="8">
    <location>
        <begin position="177"/>
        <end position="191"/>
    </location>
</feature>
<dbReference type="SUPFAM" id="SSF54695">
    <property type="entry name" value="POZ domain"/>
    <property type="match status" value="1"/>
</dbReference>
<keyword evidence="4 7" id="KW-0863">Zinc-finger</keyword>
<feature type="compositionally biased region" description="Polar residues" evidence="8">
    <location>
        <begin position="133"/>
        <end position="144"/>
    </location>
</feature>
<proteinExistence type="predicted"/>
<dbReference type="InterPro" id="IPR051095">
    <property type="entry name" value="Dros_DevTransReg"/>
</dbReference>
<keyword evidence="2" id="KW-0479">Metal-binding</keyword>
<dbReference type="SMART" id="SM00355">
    <property type="entry name" value="ZnF_C2H2"/>
    <property type="match status" value="3"/>
</dbReference>
<dbReference type="GO" id="GO:0006357">
    <property type="term" value="P:regulation of transcription by RNA polymerase II"/>
    <property type="evidence" value="ECO:0007669"/>
    <property type="project" value="TreeGrafter"/>
</dbReference>
<evidence type="ECO:0000313" key="11">
    <source>
        <dbReference type="EMBL" id="JAS57273.1"/>
    </source>
</evidence>
<evidence type="ECO:0000256" key="6">
    <source>
        <dbReference type="ARBA" id="ARBA00023242"/>
    </source>
</evidence>
<dbReference type="GO" id="GO:0008270">
    <property type="term" value="F:zinc ion binding"/>
    <property type="evidence" value="ECO:0007669"/>
    <property type="project" value="UniProtKB-KW"/>
</dbReference>
<evidence type="ECO:0000256" key="7">
    <source>
        <dbReference type="PROSITE-ProRule" id="PRU00042"/>
    </source>
</evidence>
<feature type="region of interest" description="Disordered" evidence="8">
    <location>
        <begin position="112"/>
        <end position="145"/>
    </location>
</feature>
<organism evidence="11">
    <name type="scientific">Cuerna arida</name>
    <dbReference type="NCBI Taxonomy" id="1464854"/>
    <lineage>
        <taxon>Eukaryota</taxon>
        <taxon>Metazoa</taxon>
        <taxon>Ecdysozoa</taxon>
        <taxon>Arthropoda</taxon>
        <taxon>Hexapoda</taxon>
        <taxon>Insecta</taxon>
        <taxon>Pterygota</taxon>
        <taxon>Neoptera</taxon>
        <taxon>Paraneoptera</taxon>
        <taxon>Hemiptera</taxon>
        <taxon>Auchenorrhyncha</taxon>
        <taxon>Membracoidea</taxon>
        <taxon>Cicadellidae</taxon>
        <taxon>Cicadellinae</taxon>
        <taxon>Proconiini</taxon>
        <taxon>Cuerna</taxon>
    </lineage>
</organism>
<dbReference type="InterPro" id="IPR011333">
    <property type="entry name" value="SKP1/BTB/POZ_sf"/>
</dbReference>
<dbReference type="PROSITE" id="PS00028">
    <property type="entry name" value="ZINC_FINGER_C2H2_1"/>
    <property type="match status" value="3"/>
</dbReference>
<dbReference type="Pfam" id="PF00651">
    <property type="entry name" value="BTB"/>
    <property type="match status" value="1"/>
</dbReference>
<dbReference type="FunFam" id="3.30.160.60:FF:000065">
    <property type="entry name" value="B-cell CLL/lymphoma 6, member B"/>
    <property type="match status" value="1"/>
</dbReference>
<dbReference type="PANTHER" id="PTHR23110:SF93">
    <property type="entry name" value="ZINC FINGER AND BTB DOMAIN-CONTAINING PROTEIN 14-LIKE PROTEIN"/>
    <property type="match status" value="1"/>
</dbReference>
<dbReference type="InterPro" id="IPR000210">
    <property type="entry name" value="BTB/POZ_dom"/>
</dbReference>
<gene>
    <name evidence="11" type="ORF">g.25874</name>
</gene>
<accession>A0A1B6G4M7</accession>
<dbReference type="SMART" id="SM00225">
    <property type="entry name" value="BTB"/>
    <property type="match status" value="1"/>
</dbReference>
<dbReference type="GO" id="GO:0048513">
    <property type="term" value="P:animal organ development"/>
    <property type="evidence" value="ECO:0007669"/>
    <property type="project" value="UniProtKB-ARBA"/>
</dbReference>
<evidence type="ECO:0000256" key="4">
    <source>
        <dbReference type="ARBA" id="ARBA00022771"/>
    </source>
</evidence>
<sequence length="387" mass="44640">MTKKSFHLRWNNHLQNLQSLFENLYNEQSLVDVTISCSDGLLQSHKLVLSACSPYFEHIFKENPCKHPTIILKGISLHDMQVLLEYMYTGAVDVEEDELEALLDTATELQIKGLVQSPEDKQPPPKTTKMDNNHSFQKNQSQSLHDIDGLRWQTEIVAQPTRSKQESDSQQNLMTSSRRDTPEVSNHRMSQEEDDNPVEIEPCYSSTPEVTQRSIVKEEYHDICEEDLSRTEPTEEASENMQVNYNFSENSPADTESMNFFCQMCNRPFTSKGSYQRHMLTHAGVKPHHCTFCEQSFLRLSHLQRHIRVHTGERPYSCGQCPKQFARSDKLRQHYIIQHNDNRVKVSKRGRPRKNLDLYTPSTSTAVMPPLNSLYPISINPISMNAV</sequence>
<dbReference type="SUPFAM" id="SSF57667">
    <property type="entry name" value="beta-beta-alpha zinc fingers"/>
    <property type="match status" value="2"/>
</dbReference>
<feature type="domain" description="C2H2-type" evidence="10">
    <location>
        <begin position="316"/>
        <end position="344"/>
    </location>
</feature>
<feature type="domain" description="C2H2-type" evidence="10">
    <location>
        <begin position="260"/>
        <end position="287"/>
    </location>
</feature>
<evidence type="ECO:0000259" key="9">
    <source>
        <dbReference type="PROSITE" id="PS50097"/>
    </source>
</evidence>
<dbReference type="GO" id="GO:0003006">
    <property type="term" value="P:developmental process involved in reproduction"/>
    <property type="evidence" value="ECO:0007669"/>
    <property type="project" value="UniProtKB-ARBA"/>
</dbReference>
<dbReference type="Gene3D" id="3.30.160.60">
    <property type="entry name" value="Classic Zinc Finger"/>
    <property type="match status" value="3"/>
</dbReference>
<dbReference type="Pfam" id="PF00096">
    <property type="entry name" value="zf-C2H2"/>
    <property type="match status" value="2"/>
</dbReference>
<reference evidence="11" key="1">
    <citation type="submission" date="2015-11" db="EMBL/GenBank/DDBJ databases">
        <title>De novo transcriptome assembly of four potential Pierce s Disease insect vectors from Arizona vineyards.</title>
        <authorList>
            <person name="Tassone E.E."/>
        </authorList>
    </citation>
    <scope>NUCLEOTIDE SEQUENCE</scope>
</reference>
<evidence type="ECO:0000256" key="1">
    <source>
        <dbReference type="ARBA" id="ARBA00004123"/>
    </source>
</evidence>
<name>A0A1B6G4M7_9HEMI</name>
<dbReference type="GO" id="GO:0005634">
    <property type="term" value="C:nucleus"/>
    <property type="evidence" value="ECO:0007669"/>
    <property type="project" value="UniProtKB-SubCell"/>
</dbReference>
<dbReference type="GO" id="GO:0048666">
    <property type="term" value="P:neuron development"/>
    <property type="evidence" value="ECO:0007669"/>
    <property type="project" value="UniProtKB-ARBA"/>
</dbReference>
<evidence type="ECO:0000256" key="3">
    <source>
        <dbReference type="ARBA" id="ARBA00022737"/>
    </source>
</evidence>
<evidence type="ECO:0000259" key="10">
    <source>
        <dbReference type="PROSITE" id="PS50157"/>
    </source>
</evidence>
<feature type="domain" description="C2H2-type" evidence="10">
    <location>
        <begin position="288"/>
        <end position="315"/>
    </location>
</feature>
<evidence type="ECO:0008006" key="12">
    <source>
        <dbReference type="Google" id="ProtNLM"/>
    </source>
</evidence>
<dbReference type="Gene3D" id="3.30.710.10">
    <property type="entry name" value="Potassium Channel Kv1.1, Chain A"/>
    <property type="match status" value="1"/>
</dbReference>
<feature type="domain" description="BTB" evidence="9">
    <location>
        <begin position="31"/>
        <end position="96"/>
    </location>
</feature>
<dbReference type="EMBL" id="GECZ01012496">
    <property type="protein sequence ID" value="JAS57273.1"/>
    <property type="molecule type" value="Transcribed_RNA"/>
</dbReference>
<feature type="region of interest" description="Disordered" evidence="8">
    <location>
        <begin position="158"/>
        <end position="211"/>
    </location>
</feature>
<dbReference type="PROSITE" id="PS50097">
    <property type="entry name" value="BTB"/>
    <property type="match status" value="1"/>
</dbReference>